<protein>
    <recommendedName>
        <fullName evidence="1">Tll0287-like domain-containing protein</fullName>
    </recommendedName>
</protein>
<organism evidence="2 3">
    <name type="scientific">Pseudidiomarina atlantica</name>
    <dbReference type="NCBI Taxonomy" id="1517416"/>
    <lineage>
        <taxon>Bacteria</taxon>
        <taxon>Pseudomonadati</taxon>
        <taxon>Pseudomonadota</taxon>
        <taxon>Gammaproteobacteria</taxon>
        <taxon>Alteromonadales</taxon>
        <taxon>Idiomarinaceae</taxon>
        <taxon>Pseudidiomarina</taxon>
    </lineage>
</organism>
<proteinExistence type="predicted"/>
<dbReference type="EMBL" id="JPIN01000006">
    <property type="protein sequence ID" value="KFZ28808.1"/>
    <property type="molecule type" value="Genomic_DNA"/>
</dbReference>
<dbReference type="InterPro" id="IPR021796">
    <property type="entry name" value="Tll0287-like_dom"/>
</dbReference>
<dbReference type="STRING" id="1517416.IDAT_06290"/>
<sequence>MNKFGLILMAVVMGAGVQAGESDERMERSRELSQQLQQQLGAKLMAAMKAEGPVHAIDVCHLEAPLIGEQVSTAGEVDVRRTALRYRNPANAPTEQQIAVMEQFAAQLQDAPSQIPETMIKLDNGEQHYMRAIVMQPQCAACHGGSVQEPVLRAIADKYPNDQATGFEVGDLRGAFLVKWMSEE</sequence>
<evidence type="ECO:0000313" key="3">
    <source>
        <dbReference type="Proteomes" id="UP000053718"/>
    </source>
</evidence>
<dbReference type="AlphaFoldDB" id="A0A094L2F7"/>
<dbReference type="Pfam" id="PF11845">
    <property type="entry name" value="Tll0287-like"/>
    <property type="match status" value="1"/>
</dbReference>
<reference evidence="2 3" key="1">
    <citation type="submission" date="2014-06" db="EMBL/GenBank/DDBJ databases">
        <title>Draft genome sequence of Idiomarina sp. MCCC 1A10513.</title>
        <authorList>
            <person name="Du J."/>
            <person name="Lai Q."/>
            <person name="Shao Z."/>
        </authorList>
    </citation>
    <scope>NUCLEOTIDE SEQUENCE [LARGE SCALE GENOMIC DNA]</scope>
    <source>
        <strain evidence="2 3">MCCC 1A10513</strain>
    </source>
</reference>
<accession>A0A094L2F7</accession>
<dbReference type="RefSeq" id="WP_034731992.1">
    <property type="nucleotide sequence ID" value="NZ_JPIN01000006.1"/>
</dbReference>
<evidence type="ECO:0000259" key="1">
    <source>
        <dbReference type="Pfam" id="PF11845"/>
    </source>
</evidence>
<gene>
    <name evidence="2" type="ORF">IDAT_06290</name>
</gene>
<comment type="caution">
    <text evidence="2">The sequence shown here is derived from an EMBL/GenBank/DDBJ whole genome shotgun (WGS) entry which is preliminary data.</text>
</comment>
<evidence type="ECO:0000313" key="2">
    <source>
        <dbReference type="EMBL" id="KFZ28808.1"/>
    </source>
</evidence>
<feature type="domain" description="Tll0287-like" evidence="1">
    <location>
        <begin position="26"/>
        <end position="179"/>
    </location>
</feature>
<keyword evidence="3" id="KW-1185">Reference proteome</keyword>
<name>A0A094L2F7_9GAMM</name>
<dbReference type="Proteomes" id="UP000053718">
    <property type="component" value="Unassembled WGS sequence"/>
</dbReference>
<dbReference type="eggNOG" id="COG3258">
    <property type="taxonomic scope" value="Bacteria"/>
</dbReference>
<dbReference type="OrthoDB" id="9797588at2"/>